<accession>A0AA36J689</accession>
<feature type="transmembrane region" description="Helical" evidence="1">
    <location>
        <begin position="386"/>
        <end position="408"/>
    </location>
</feature>
<comment type="caution">
    <text evidence="3">The sequence shown here is derived from an EMBL/GenBank/DDBJ whole genome shotgun (WGS) entry which is preliminary data.</text>
</comment>
<name>A0AA36J689_9DINO</name>
<evidence type="ECO:0000313" key="3">
    <source>
        <dbReference type="EMBL" id="CAJ1399971.1"/>
    </source>
</evidence>
<evidence type="ECO:0000256" key="1">
    <source>
        <dbReference type="SAM" id="Phobius"/>
    </source>
</evidence>
<proteinExistence type="predicted"/>
<dbReference type="AlphaFoldDB" id="A0AA36J689"/>
<dbReference type="Pfam" id="PF04970">
    <property type="entry name" value="LRAT"/>
    <property type="match status" value="1"/>
</dbReference>
<dbReference type="EMBL" id="CAUJNA010003353">
    <property type="protein sequence ID" value="CAJ1399971.1"/>
    <property type="molecule type" value="Genomic_DNA"/>
</dbReference>
<feature type="transmembrane region" description="Helical" evidence="1">
    <location>
        <begin position="264"/>
        <end position="285"/>
    </location>
</feature>
<evidence type="ECO:0000259" key="2">
    <source>
        <dbReference type="Pfam" id="PF04970"/>
    </source>
</evidence>
<organism evidence="3 4">
    <name type="scientific">Effrenium voratum</name>
    <dbReference type="NCBI Taxonomy" id="2562239"/>
    <lineage>
        <taxon>Eukaryota</taxon>
        <taxon>Sar</taxon>
        <taxon>Alveolata</taxon>
        <taxon>Dinophyceae</taxon>
        <taxon>Suessiales</taxon>
        <taxon>Symbiodiniaceae</taxon>
        <taxon>Effrenium</taxon>
    </lineage>
</organism>
<keyword evidence="4" id="KW-1185">Reference proteome</keyword>
<dbReference type="Proteomes" id="UP001178507">
    <property type="component" value="Unassembled WGS sequence"/>
</dbReference>
<keyword evidence="1" id="KW-0472">Membrane</keyword>
<feature type="transmembrane region" description="Helical" evidence="1">
    <location>
        <begin position="297"/>
        <end position="319"/>
    </location>
</feature>
<dbReference type="InterPro" id="IPR007053">
    <property type="entry name" value="LRAT_dom"/>
</dbReference>
<reference evidence="3" key="1">
    <citation type="submission" date="2023-08" db="EMBL/GenBank/DDBJ databases">
        <authorList>
            <person name="Chen Y."/>
            <person name="Shah S."/>
            <person name="Dougan E. K."/>
            <person name="Thang M."/>
            <person name="Chan C."/>
        </authorList>
    </citation>
    <scope>NUCLEOTIDE SEQUENCE</scope>
</reference>
<gene>
    <name evidence="3" type="ORF">EVOR1521_LOCUS23412</name>
</gene>
<protein>
    <recommendedName>
        <fullName evidence="2">LRAT domain-containing protein</fullName>
    </recommendedName>
</protein>
<keyword evidence="1" id="KW-0812">Transmembrane</keyword>
<dbReference type="Gene3D" id="3.90.1720.10">
    <property type="entry name" value="endopeptidase domain like (from Nostoc punctiforme)"/>
    <property type="match status" value="1"/>
</dbReference>
<feature type="domain" description="LRAT" evidence="2">
    <location>
        <begin position="172"/>
        <end position="247"/>
    </location>
</feature>
<evidence type="ECO:0000313" key="4">
    <source>
        <dbReference type="Proteomes" id="UP001178507"/>
    </source>
</evidence>
<keyword evidence="1" id="KW-1133">Transmembrane helix</keyword>
<sequence length="451" mass="51864">MTLPCGAKTESNTMVEPVPVEFDFTGVPPPRVFEPPPGSKVVPRRILSPIHHYLSRSRKPFWSEDLIFTQPPRIYVDQKSVFREIASVTQLRRGDHCMITLNVLRCLSPWIDYLVSLMGSLELSHLYHHFVILEDVDHVDQFGVPRTKQGAIVHIMEYSNTVEGFIEEVRVKSFGEWLALPKVFLDCILQKARCGRVPLADYGDMPHIFRMEERLTEQQRERIVHDAEQFIANPQAYNILWSNCEHTTNLVSGKQQFTSPEVHFFLWSICRYFLTFFGLATLHAVTMQCYSRYCLQYPFWALAAYYTCTALPVLAQIVVQFGRLAHTVAASWRKSLISRNDVYHLLLKEGCPAQFSTEPWPSASSCRGLRSRRWAPDILHFADGRYPIRISVAIVFAYLASDAIFALLAQVVTRILLQTQGHYWLIGGSDHTWEEEERIRAEAKTPKSKAE</sequence>